<name>A0ABX1W140_9SPHI</name>
<comment type="caution">
    <text evidence="2">The sequence shown here is derived from an EMBL/GenBank/DDBJ whole genome shotgun (WGS) entry which is preliminary data.</text>
</comment>
<proteinExistence type="predicted"/>
<evidence type="ECO:0000313" key="2">
    <source>
        <dbReference type="EMBL" id="NNU33303.1"/>
    </source>
</evidence>
<keyword evidence="1" id="KW-0812">Transmembrane</keyword>
<protein>
    <recommendedName>
        <fullName evidence="4">Cytochrome B</fullName>
    </recommendedName>
</protein>
<keyword evidence="1" id="KW-1133">Transmembrane helix</keyword>
<accession>A0ABX1W140</accession>
<evidence type="ECO:0000256" key="1">
    <source>
        <dbReference type="SAM" id="Phobius"/>
    </source>
</evidence>
<dbReference type="EMBL" id="JABFCR010000007">
    <property type="protein sequence ID" value="NNU33303.1"/>
    <property type="molecule type" value="Genomic_DNA"/>
</dbReference>
<sequence>MYSTLLALHSLTRWLVLGSLLFAIFRAYRGWLLKKPRLKFDDTARHFAATMAHIQFLLGVTLYFISPIVNYFLHNFSTAVHERSIRFFGMEHVTMMLIGIGIISTVSAKAKKKPTDLQKFKYLAIWYTIALLIILSSIPRSFSPLISRPGFRPFW</sequence>
<keyword evidence="1" id="KW-0472">Membrane</keyword>
<keyword evidence="3" id="KW-1185">Reference proteome</keyword>
<reference evidence="2 3" key="1">
    <citation type="submission" date="2020-05" db="EMBL/GenBank/DDBJ databases">
        <authorList>
            <person name="Khan S.A."/>
            <person name="Jeon C.O."/>
            <person name="Chun B.H."/>
        </authorList>
    </citation>
    <scope>NUCLEOTIDE SEQUENCE [LARGE SCALE GENOMIC DNA]</scope>
    <source>
        <strain evidence="2 3">S1162</strain>
    </source>
</reference>
<organism evidence="2 3">
    <name type="scientific">Mucilaginibacter humi</name>
    <dbReference type="NCBI Taxonomy" id="2732510"/>
    <lineage>
        <taxon>Bacteria</taxon>
        <taxon>Pseudomonadati</taxon>
        <taxon>Bacteroidota</taxon>
        <taxon>Sphingobacteriia</taxon>
        <taxon>Sphingobacteriales</taxon>
        <taxon>Sphingobacteriaceae</taxon>
        <taxon>Mucilaginibacter</taxon>
    </lineage>
</organism>
<evidence type="ECO:0000313" key="3">
    <source>
        <dbReference type="Proteomes" id="UP000566071"/>
    </source>
</evidence>
<evidence type="ECO:0008006" key="4">
    <source>
        <dbReference type="Google" id="ProtNLM"/>
    </source>
</evidence>
<feature type="transmembrane region" description="Helical" evidence="1">
    <location>
        <begin position="6"/>
        <end position="25"/>
    </location>
</feature>
<gene>
    <name evidence="2" type="ORF">HK413_02380</name>
</gene>
<dbReference type="RefSeq" id="WP_175269001.1">
    <property type="nucleotide sequence ID" value="NZ_JABFCR010000007.1"/>
</dbReference>
<dbReference type="Proteomes" id="UP000566071">
    <property type="component" value="Unassembled WGS sequence"/>
</dbReference>
<feature type="transmembrane region" description="Helical" evidence="1">
    <location>
        <begin position="120"/>
        <end position="138"/>
    </location>
</feature>
<feature type="transmembrane region" description="Helical" evidence="1">
    <location>
        <begin position="85"/>
        <end position="108"/>
    </location>
</feature>
<feature type="transmembrane region" description="Helical" evidence="1">
    <location>
        <begin position="46"/>
        <end position="65"/>
    </location>
</feature>